<accession>A0A7S1XCI7</accession>
<dbReference type="GO" id="GO:0003825">
    <property type="term" value="F:alpha,alpha-trehalose-phosphate synthase (UDP-forming) activity"/>
    <property type="evidence" value="ECO:0007669"/>
    <property type="project" value="UniProtKB-EC"/>
</dbReference>
<dbReference type="EC" id="2.4.1.15" evidence="2"/>
<dbReference type="GO" id="GO:0004805">
    <property type="term" value="F:trehalose-phosphatase activity"/>
    <property type="evidence" value="ECO:0007669"/>
    <property type="project" value="TreeGrafter"/>
</dbReference>
<organism evidence="7">
    <name type="scientific">Compsopogon caeruleus</name>
    <dbReference type="NCBI Taxonomy" id="31354"/>
    <lineage>
        <taxon>Eukaryota</taxon>
        <taxon>Rhodophyta</taxon>
        <taxon>Compsopogonophyceae</taxon>
        <taxon>Compsopogonales</taxon>
        <taxon>Compsopogonaceae</taxon>
        <taxon>Compsopogon</taxon>
    </lineage>
</organism>
<evidence type="ECO:0000256" key="3">
    <source>
        <dbReference type="ARBA" id="ARBA00022676"/>
    </source>
</evidence>
<comment type="catalytic activity">
    <reaction evidence="5">
        <text>D-glucose 6-phosphate + UDP-alpha-D-glucose = alpha,alpha-trehalose 6-phosphate + UDP + H(+)</text>
        <dbReference type="Rhea" id="RHEA:18889"/>
        <dbReference type="ChEBI" id="CHEBI:15378"/>
        <dbReference type="ChEBI" id="CHEBI:58223"/>
        <dbReference type="ChEBI" id="CHEBI:58429"/>
        <dbReference type="ChEBI" id="CHEBI:58885"/>
        <dbReference type="ChEBI" id="CHEBI:61548"/>
        <dbReference type="EC" id="2.4.1.15"/>
    </reaction>
</comment>
<keyword evidence="3" id="KW-0328">Glycosyltransferase</keyword>
<dbReference type="Gene3D" id="3.30.70.1020">
    <property type="entry name" value="Trehalose-6-phosphate phosphatase related protein, domain 2"/>
    <property type="match status" value="1"/>
</dbReference>
<name>A0A7S1XCI7_9RHOD</name>
<dbReference type="NCBIfam" id="NF011071">
    <property type="entry name" value="PRK14501.1"/>
    <property type="match status" value="1"/>
</dbReference>
<dbReference type="Pfam" id="PF02358">
    <property type="entry name" value="Trehalose_PPase"/>
    <property type="match status" value="1"/>
</dbReference>
<dbReference type="GO" id="GO:0005992">
    <property type="term" value="P:trehalose biosynthetic process"/>
    <property type="evidence" value="ECO:0007669"/>
    <property type="project" value="InterPro"/>
</dbReference>
<proteinExistence type="inferred from homology"/>
<evidence type="ECO:0000256" key="5">
    <source>
        <dbReference type="ARBA" id="ARBA00048039"/>
    </source>
</evidence>
<dbReference type="GO" id="GO:0005829">
    <property type="term" value="C:cytosol"/>
    <property type="evidence" value="ECO:0007669"/>
    <property type="project" value="TreeGrafter"/>
</dbReference>
<dbReference type="InterPro" id="IPR003337">
    <property type="entry name" value="Trehalose_PPase"/>
</dbReference>
<reference evidence="7" key="1">
    <citation type="submission" date="2021-01" db="EMBL/GenBank/DDBJ databases">
        <authorList>
            <person name="Corre E."/>
            <person name="Pelletier E."/>
            <person name="Niang G."/>
            <person name="Scheremetjew M."/>
            <person name="Finn R."/>
            <person name="Kale V."/>
            <person name="Holt S."/>
            <person name="Cochrane G."/>
            <person name="Meng A."/>
            <person name="Brown T."/>
            <person name="Cohen L."/>
        </authorList>
    </citation>
    <scope>NUCLEOTIDE SEQUENCE</scope>
    <source>
        <strain evidence="7">SAG 36.94</strain>
    </source>
</reference>
<evidence type="ECO:0000256" key="1">
    <source>
        <dbReference type="ARBA" id="ARBA00005409"/>
    </source>
</evidence>
<dbReference type="AlphaFoldDB" id="A0A7S1XCI7"/>
<comment type="similarity">
    <text evidence="1">In the N-terminal section; belongs to the glycosyltransferase 20 family.</text>
</comment>
<sequence length="858" mass="97127">MAHPPSEQFAPDEFDLSQSDTTGHGGGATDAMNGDTRLIVVSNRLPVTVKKLSDGSYRFEESAGGVVSAMERVRQEMSFVWVGWPGDEIDSADQEFIRSRLLQEHDCVPVFLTDDCADKYYNGFCNDILWPLFHYVPLSIVQVDGERRFDFKYWQAYSTANHLFAEVIMQIYRETDIVWVQDYHLMLLPQLLRKRTQRMSVGFFLHTPFPSSEVYRILPVRKQILEGVLHADLIGFHTYEYARHFLSVCTRILGLETTPKGVEYMGRFIDVGIFPIGIDPDKFERELGLPDVQERIGEMRRKFAGKRVLLGVDRLDYIKGVPHKLLAFETLLTRNPEWKGTAVLVQIAIPSRTGVEEYKKLASETHELVGRINGFFGSVDYIPIVFINQSVNFQDLCALYSVADVCVVTSIRDGMNLVSYEYVMCQVENHGVLVLSEFAGSAQSLSGAIRVNPWNIEEVASGLHEALSKNDMDRGLKHWKLYRYVKRYTAQNWSHSFVSELRNRKQRVDYSFASTPPLRVDIDILPWMKEGHRVILLNYEGTLAHPRALVDRLAPGETLHRAVAQMAMEPLNQIYIFSGRSKTALESWFGDCRVGLVAEHGTDYRAPGETEWRELLGFRDGSWRHEVIPILQYFTERTPGSYLEEKDKVITWHYFDSDPQFGSWQSKELLAHLAEACASLPIEVMSGYKIVEVRPVGLSRVSVVQRILKDHQGKDISFILAVGGSEKSDEDLYTFLENESELANVMNWNPTERSVVPAEQGGVTSQGNSSVPETTSLGFGSNATVGVPTVVKALSCRVGKARNSAANRYIRDCDRAVQVLRELASTVSINIKRVRAPIRTNPRSVSTEDISALRNQSR</sequence>
<evidence type="ECO:0000313" key="7">
    <source>
        <dbReference type="EMBL" id="CAD9230686.1"/>
    </source>
</evidence>
<protein>
    <recommendedName>
        <fullName evidence="2">alpha,alpha-trehalose-phosphate synthase (UDP-forming)</fullName>
        <ecNumber evidence="2">2.4.1.15</ecNumber>
    </recommendedName>
</protein>
<dbReference type="FunFam" id="3.40.50.2000:FF:000010">
    <property type="entry name" value="Alpha,alpha-trehalose-phosphate synthase"/>
    <property type="match status" value="1"/>
</dbReference>
<dbReference type="InterPro" id="IPR012766">
    <property type="entry name" value="Trehalose_OtsA"/>
</dbReference>
<dbReference type="InterPro" id="IPR023214">
    <property type="entry name" value="HAD_sf"/>
</dbReference>
<feature type="region of interest" description="Disordered" evidence="6">
    <location>
        <begin position="1"/>
        <end position="31"/>
    </location>
</feature>
<keyword evidence="4" id="KW-0808">Transferase</keyword>
<gene>
    <name evidence="7" type="ORF">CCAE0312_LOCUS2739</name>
</gene>
<dbReference type="NCBIfam" id="TIGR02400">
    <property type="entry name" value="trehalose_OtsA"/>
    <property type="match status" value="1"/>
</dbReference>
<dbReference type="EMBL" id="HBGH01005003">
    <property type="protein sequence ID" value="CAD9230686.1"/>
    <property type="molecule type" value="Transcribed_RNA"/>
</dbReference>
<evidence type="ECO:0000256" key="2">
    <source>
        <dbReference type="ARBA" id="ARBA00012538"/>
    </source>
</evidence>
<evidence type="ECO:0000256" key="6">
    <source>
        <dbReference type="SAM" id="MobiDB-lite"/>
    </source>
</evidence>
<dbReference type="NCBIfam" id="TIGR00685">
    <property type="entry name" value="T6PP"/>
    <property type="match status" value="1"/>
</dbReference>
<dbReference type="SUPFAM" id="SSF56784">
    <property type="entry name" value="HAD-like"/>
    <property type="match status" value="1"/>
</dbReference>
<dbReference type="SUPFAM" id="SSF53756">
    <property type="entry name" value="UDP-Glycosyltransferase/glycogen phosphorylase"/>
    <property type="match status" value="1"/>
</dbReference>
<dbReference type="PANTHER" id="PTHR10788">
    <property type="entry name" value="TREHALOSE-6-PHOSPHATE SYNTHASE"/>
    <property type="match status" value="1"/>
</dbReference>
<dbReference type="Pfam" id="PF00982">
    <property type="entry name" value="Glyco_transf_20"/>
    <property type="match status" value="1"/>
</dbReference>
<dbReference type="InterPro" id="IPR001830">
    <property type="entry name" value="Glyco_trans_20"/>
</dbReference>
<dbReference type="PANTHER" id="PTHR10788:SF106">
    <property type="entry name" value="BCDNA.GH08860"/>
    <property type="match status" value="1"/>
</dbReference>
<evidence type="ECO:0000256" key="4">
    <source>
        <dbReference type="ARBA" id="ARBA00022679"/>
    </source>
</evidence>
<dbReference type="Gene3D" id="3.40.50.1000">
    <property type="entry name" value="HAD superfamily/HAD-like"/>
    <property type="match status" value="1"/>
</dbReference>
<dbReference type="Gene3D" id="3.40.50.2000">
    <property type="entry name" value="Glycogen Phosphorylase B"/>
    <property type="match status" value="2"/>
</dbReference>
<dbReference type="CDD" id="cd03788">
    <property type="entry name" value="GT20_TPS"/>
    <property type="match status" value="1"/>
</dbReference>
<dbReference type="FunFam" id="3.40.50.2000:FF:000035">
    <property type="entry name" value="Trehalose-6-phosphate synthase"/>
    <property type="match status" value="1"/>
</dbReference>
<dbReference type="InterPro" id="IPR036412">
    <property type="entry name" value="HAD-like_sf"/>
</dbReference>